<dbReference type="Proteomes" id="UP000199180">
    <property type="component" value="Unassembled WGS sequence"/>
</dbReference>
<keyword evidence="2 3" id="KW-0378">Hydrolase</keyword>
<evidence type="ECO:0000256" key="1">
    <source>
        <dbReference type="ARBA" id="ARBA00005953"/>
    </source>
</evidence>
<sequence length="145" mass="16531">MSERRSPRSRDAYAEFQTLQTRWNDNDQFGHLYNVTYHELFDEAMNRSLGARGMLNHRSGAPIQVVVENGCTYFSEVSYPDLLQVGLRVAAMGNSSIRLEMGLFREGEDRESAQAHFVLVTVDSRTHRPTPTPADQRKALEQLTL</sequence>
<dbReference type="EMBL" id="FOHO01000019">
    <property type="protein sequence ID" value="SEU01345.1"/>
    <property type="molecule type" value="Genomic_DNA"/>
</dbReference>
<dbReference type="PANTHER" id="PTHR31793:SF27">
    <property type="entry name" value="NOVEL THIOESTERASE SUPERFAMILY DOMAIN AND SAPOSIN A-TYPE DOMAIN CONTAINING PROTEIN (0610012H03RIK)"/>
    <property type="match status" value="1"/>
</dbReference>
<evidence type="ECO:0000313" key="3">
    <source>
        <dbReference type="EMBL" id="SEU01345.1"/>
    </source>
</evidence>
<dbReference type="CDD" id="cd00586">
    <property type="entry name" value="4HBT"/>
    <property type="match status" value="1"/>
</dbReference>
<dbReference type="Pfam" id="PF13279">
    <property type="entry name" value="4HBT_2"/>
    <property type="match status" value="1"/>
</dbReference>
<evidence type="ECO:0000313" key="4">
    <source>
        <dbReference type="Proteomes" id="UP000199180"/>
    </source>
</evidence>
<dbReference type="InterPro" id="IPR050563">
    <property type="entry name" value="4-hydroxybenzoyl-CoA_TE"/>
</dbReference>
<keyword evidence="4" id="KW-1185">Reference proteome</keyword>
<dbReference type="GO" id="GO:0047617">
    <property type="term" value="F:fatty acyl-CoA hydrolase activity"/>
    <property type="evidence" value="ECO:0007669"/>
    <property type="project" value="TreeGrafter"/>
</dbReference>
<dbReference type="OrthoDB" id="9799036at2"/>
<proteinExistence type="inferred from homology"/>
<dbReference type="SUPFAM" id="SSF54637">
    <property type="entry name" value="Thioesterase/thiol ester dehydrase-isomerase"/>
    <property type="match status" value="1"/>
</dbReference>
<evidence type="ECO:0000256" key="2">
    <source>
        <dbReference type="ARBA" id="ARBA00022801"/>
    </source>
</evidence>
<dbReference type="Gene3D" id="3.10.129.10">
    <property type="entry name" value="Hotdog Thioesterase"/>
    <property type="match status" value="1"/>
</dbReference>
<dbReference type="STRING" id="364199.SAMN04489858_11942"/>
<dbReference type="InterPro" id="IPR029069">
    <property type="entry name" value="HotDog_dom_sf"/>
</dbReference>
<organism evidence="3 4">
    <name type="scientific">Paracoccus homiensis</name>
    <dbReference type="NCBI Taxonomy" id="364199"/>
    <lineage>
        <taxon>Bacteria</taxon>
        <taxon>Pseudomonadati</taxon>
        <taxon>Pseudomonadota</taxon>
        <taxon>Alphaproteobacteria</taxon>
        <taxon>Rhodobacterales</taxon>
        <taxon>Paracoccaceae</taxon>
        <taxon>Paracoccus</taxon>
    </lineage>
</organism>
<dbReference type="AlphaFoldDB" id="A0A1I0IXN7"/>
<reference evidence="3 4" key="1">
    <citation type="submission" date="2016-10" db="EMBL/GenBank/DDBJ databases">
        <authorList>
            <person name="de Groot N.N."/>
        </authorList>
    </citation>
    <scope>NUCLEOTIDE SEQUENCE [LARGE SCALE GENOMIC DNA]</scope>
    <source>
        <strain evidence="3 4">DSM 17862</strain>
    </source>
</reference>
<accession>A0A1I0IXN7</accession>
<dbReference type="PANTHER" id="PTHR31793">
    <property type="entry name" value="4-HYDROXYBENZOYL-COA THIOESTERASE FAMILY MEMBER"/>
    <property type="match status" value="1"/>
</dbReference>
<protein>
    <submittedName>
        <fullName evidence="3">Acyl-CoA thioester hydrolase</fullName>
    </submittedName>
</protein>
<comment type="similarity">
    <text evidence="1">Belongs to the 4-hydroxybenzoyl-CoA thioesterase family.</text>
</comment>
<dbReference type="RefSeq" id="WP_090737578.1">
    <property type="nucleotide sequence ID" value="NZ_FOHO01000019.1"/>
</dbReference>
<name>A0A1I0IXN7_9RHOB</name>
<gene>
    <name evidence="3" type="ORF">SAMN04489858_11942</name>
</gene>